<dbReference type="EMBL" id="HBGG01030594">
    <property type="protein sequence ID" value="CAD9213699.1"/>
    <property type="molecule type" value="Transcribed_RNA"/>
</dbReference>
<gene>
    <name evidence="2" type="ORF">TCHU04912_LOCUS15937</name>
    <name evidence="3" type="ORF">TCHU04912_LOCUS15938</name>
</gene>
<evidence type="ECO:0000313" key="3">
    <source>
        <dbReference type="EMBL" id="CAD9213699.1"/>
    </source>
</evidence>
<dbReference type="EMBL" id="HBGG01030593">
    <property type="protein sequence ID" value="CAD9213698.1"/>
    <property type="molecule type" value="Transcribed_RNA"/>
</dbReference>
<dbReference type="AlphaFoldDB" id="A0A6U1JHK8"/>
<evidence type="ECO:0000313" key="2">
    <source>
        <dbReference type="EMBL" id="CAD9213698.1"/>
    </source>
</evidence>
<evidence type="ECO:0000256" key="1">
    <source>
        <dbReference type="SAM" id="MobiDB-lite"/>
    </source>
</evidence>
<feature type="compositionally biased region" description="Polar residues" evidence="1">
    <location>
        <begin position="160"/>
        <end position="169"/>
    </location>
</feature>
<proteinExistence type="predicted"/>
<accession>A0A6U1JHK8</accession>
<name>A0A6U1JHK8_9CHLO</name>
<sequence length="229" mass="26048">MANVHTYSEWRCRAGYCAGYSRYPHAVEQQSYSTSLDMLTTPSLATSPRTTEDDFTEEEIHRVKDDSSRRVREVHRRFGDRNMAGFLRDFGFQVEGGWNPSQQTFDKQKKLGLVMSHPDKQRNKPFRERCLAEAVFKELNEWEYKPAIDRPHFGFGSIAPTGQSSSPAPTSGLPKHNRTPSYGSMHGGLGYGQSSLGYQNSRSSLEIASRLSRRSSDPRVSYSRMNTQH</sequence>
<protein>
    <submittedName>
        <fullName evidence="3">Uncharacterized protein</fullName>
    </submittedName>
</protein>
<reference evidence="3" key="1">
    <citation type="submission" date="2021-01" db="EMBL/GenBank/DDBJ databases">
        <authorList>
            <person name="Corre E."/>
            <person name="Pelletier E."/>
            <person name="Niang G."/>
            <person name="Scheremetjew M."/>
            <person name="Finn R."/>
            <person name="Kale V."/>
            <person name="Holt S."/>
            <person name="Cochrane G."/>
            <person name="Meng A."/>
            <person name="Brown T."/>
            <person name="Cohen L."/>
        </authorList>
    </citation>
    <scope>NUCLEOTIDE SEQUENCE</scope>
    <source>
        <strain evidence="3">PLY429</strain>
    </source>
</reference>
<feature type="region of interest" description="Disordered" evidence="1">
    <location>
        <begin position="155"/>
        <end position="229"/>
    </location>
</feature>
<organism evidence="3">
    <name type="scientific">Tetraselmis chuii</name>
    <dbReference type="NCBI Taxonomy" id="63592"/>
    <lineage>
        <taxon>Eukaryota</taxon>
        <taxon>Viridiplantae</taxon>
        <taxon>Chlorophyta</taxon>
        <taxon>core chlorophytes</taxon>
        <taxon>Chlorodendrophyceae</taxon>
        <taxon>Chlorodendrales</taxon>
        <taxon>Chlorodendraceae</taxon>
        <taxon>Tetraselmis</taxon>
    </lineage>
</organism>